<dbReference type="InterPro" id="IPR036735">
    <property type="entry name" value="NGN_dom_sf"/>
</dbReference>
<dbReference type="PANTHER" id="PTHR30265:SF4">
    <property type="entry name" value="KOW MOTIF FAMILY PROTEIN, EXPRESSED"/>
    <property type="match status" value="1"/>
</dbReference>
<evidence type="ECO:0000313" key="6">
    <source>
        <dbReference type="Proteomes" id="UP000316727"/>
    </source>
</evidence>
<reference evidence="5 6" key="1">
    <citation type="submission" date="2019-06" db="EMBL/GenBank/DDBJ databases">
        <title>A novel bacterium of genus Pontibacter, isolated from marine sediment.</title>
        <authorList>
            <person name="Huang H."/>
            <person name="Mo K."/>
            <person name="Hu Y."/>
        </authorList>
    </citation>
    <scope>NUCLEOTIDE SEQUENCE [LARGE SCALE GENOMIC DNA]</scope>
    <source>
        <strain evidence="5 6">HB172049</strain>
    </source>
</reference>
<dbReference type="Gene3D" id="3.30.70.940">
    <property type="entry name" value="NusG, N-terminal domain"/>
    <property type="match status" value="1"/>
</dbReference>
<dbReference type="Pfam" id="PF02357">
    <property type="entry name" value="NusG"/>
    <property type="match status" value="1"/>
</dbReference>
<evidence type="ECO:0000256" key="2">
    <source>
        <dbReference type="ARBA" id="ARBA00023015"/>
    </source>
</evidence>
<dbReference type="OrthoDB" id="9796143at2"/>
<dbReference type="GO" id="GO:0006354">
    <property type="term" value="P:DNA-templated transcription elongation"/>
    <property type="evidence" value="ECO:0007669"/>
    <property type="project" value="InterPro"/>
</dbReference>
<dbReference type="Proteomes" id="UP000316727">
    <property type="component" value="Unassembled WGS sequence"/>
</dbReference>
<feature type="domain" description="NusG-like N-terminal" evidence="4">
    <location>
        <begin position="4"/>
        <end position="101"/>
    </location>
</feature>
<name>A0A501W5I0_9BACT</name>
<dbReference type="NCBIfam" id="NF033644">
    <property type="entry name" value="antiterm_UpxY"/>
    <property type="match status" value="1"/>
</dbReference>
<proteinExistence type="predicted"/>
<evidence type="ECO:0000313" key="5">
    <source>
        <dbReference type="EMBL" id="TPE42521.1"/>
    </source>
</evidence>
<dbReference type="SMART" id="SM00738">
    <property type="entry name" value="NGN"/>
    <property type="match status" value="1"/>
</dbReference>
<keyword evidence="3" id="KW-0804">Transcription</keyword>
<comment type="caution">
    <text evidence="5">The sequence shown here is derived from an EMBL/GenBank/DDBJ whole genome shotgun (WGS) entry which is preliminary data.</text>
</comment>
<evidence type="ECO:0000259" key="4">
    <source>
        <dbReference type="SMART" id="SM00738"/>
    </source>
</evidence>
<keyword evidence="1" id="KW-0889">Transcription antitermination</keyword>
<accession>A0A501W5I0</accession>
<dbReference type="CDD" id="cd09895">
    <property type="entry name" value="NGN_SP_UpxY"/>
    <property type="match status" value="1"/>
</dbReference>
<dbReference type="InterPro" id="IPR043425">
    <property type="entry name" value="NusG-like"/>
</dbReference>
<sequence length="167" mass="19411">MEMEAKWYAVYTKPRWEKKVAQALSQQQLENYCPLNKVTRQWSDRKKIVQEPLFTSYVFVHVTEKQHTQLRQVNGILNLVMWLGKPAVIRDEEIEAIRRFLKDHTNVKLERARVKVHDQINITSGPLMNQTGTVVAVKNQSAVVALPTLGYILYAELEKTHVEVINN</sequence>
<gene>
    <name evidence="5" type="ORF">FJM65_18135</name>
</gene>
<dbReference type="PANTHER" id="PTHR30265">
    <property type="entry name" value="RHO-INTERACTING TRANSCRIPTION TERMINATION FACTOR NUSG"/>
    <property type="match status" value="1"/>
</dbReference>
<dbReference type="AlphaFoldDB" id="A0A501W5I0"/>
<dbReference type="InterPro" id="IPR006645">
    <property type="entry name" value="NGN-like_dom"/>
</dbReference>
<dbReference type="EMBL" id="VFRQ01000012">
    <property type="protein sequence ID" value="TPE42521.1"/>
    <property type="molecule type" value="Genomic_DNA"/>
</dbReference>
<organism evidence="5 6">
    <name type="scientific">Pontibacter mangrovi</name>
    <dbReference type="NCBI Taxonomy" id="2589816"/>
    <lineage>
        <taxon>Bacteria</taxon>
        <taxon>Pseudomonadati</taxon>
        <taxon>Bacteroidota</taxon>
        <taxon>Cytophagia</taxon>
        <taxon>Cytophagales</taxon>
        <taxon>Hymenobacteraceae</taxon>
        <taxon>Pontibacter</taxon>
    </lineage>
</organism>
<evidence type="ECO:0000256" key="1">
    <source>
        <dbReference type="ARBA" id="ARBA00022814"/>
    </source>
</evidence>
<dbReference type="GO" id="GO:0031564">
    <property type="term" value="P:transcription antitermination"/>
    <property type="evidence" value="ECO:0007669"/>
    <property type="project" value="UniProtKB-KW"/>
</dbReference>
<dbReference type="RefSeq" id="WP_140623332.1">
    <property type="nucleotide sequence ID" value="NZ_VFRQ01000012.1"/>
</dbReference>
<keyword evidence="2" id="KW-0805">Transcription regulation</keyword>
<protein>
    <submittedName>
        <fullName evidence="5">UpxY family transcription antiterminator</fullName>
    </submittedName>
</protein>
<dbReference type="SUPFAM" id="SSF82679">
    <property type="entry name" value="N-utilization substance G protein NusG, N-terminal domain"/>
    <property type="match status" value="1"/>
</dbReference>
<evidence type="ECO:0000256" key="3">
    <source>
        <dbReference type="ARBA" id="ARBA00023163"/>
    </source>
</evidence>
<keyword evidence="6" id="KW-1185">Reference proteome</keyword>